<dbReference type="RefSeq" id="WP_100376644.1">
    <property type="nucleotide sequence ID" value="NZ_PGFD01000001.1"/>
</dbReference>
<evidence type="ECO:0008006" key="3">
    <source>
        <dbReference type="Google" id="ProtNLM"/>
    </source>
</evidence>
<dbReference type="OrthoDB" id="1263337at2"/>
<evidence type="ECO:0000313" key="2">
    <source>
        <dbReference type="Proteomes" id="UP000228740"/>
    </source>
</evidence>
<sequence>MNVLLSSIAKNDIRLLMRVFNAEKENMGMDFLEDLKVTIGEILQNKKNHETRHNEITVNTMQNFPVNIHYIFEDHENLLVTAIFKI</sequence>
<proteinExistence type="predicted"/>
<organism evidence="1 2">
    <name type="scientific">Chryseobacterium geocarposphaerae</name>
    <dbReference type="NCBI Taxonomy" id="1416776"/>
    <lineage>
        <taxon>Bacteria</taxon>
        <taxon>Pseudomonadati</taxon>
        <taxon>Bacteroidota</taxon>
        <taxon>Flavobacteriia</taxon>
        <taxon>Flavobacteriales</taxon>
        <taxon>Weeksellaceae</taxon>
        <taxon>Chryseobacterium group</taxon>
        <taxon>Chryseobacterium</taxon>
    </lineage>
</organism>
<dbReference type="EMBL" id="PGFD01000001">
    <property type="protein sequence ID" value="PJJ67982.1"/>
    <property type="molecule type" value="Genomic_DNA"/>
</dbReference>
<reference evidence="1 2" key="1">
    <citation type="submission" date="2017-11" db="EMBL/GenBank/DDBJ databases">
        <title>Genomic Encyclopedia of Archaeal and Bacterial Type Strains, Phase II (KMG-II): From Individual Species to Whole Genera.</title>
        <authorList>
            <person name="Goeker M."/>
        </authorList>
    </citation>
    <scope>NUCLEOTIDE SEQUENCE [LARGE SCALE GENOMIC DNA]</scope>
    <source>
        <strain evidence="1 2">DSM 27617</strain>
    </source>
</reference>
<dbReference type="AlphaFoldDB" id="A0A2M9CB37"/>
<dbReference type="Proteomes" id="UP000228740">
    <property type="component" value="Unassembled WGS sequence"/>
</dbReference>
<gene>
    <name evidence="1" type="ORF">CLV73_2004</name>
</gene>
<name>A0A2M9CB37_9FLAO</name>
<protein>
    <recommendedName>
        <fullName evidence="3">ParE-like toxin of type II ParDE toxin-antitoxin system</fullName>
    </recommendedName>
</protein>
<evidence type="ECO:0000313" key="1">
    <source>
        <dbReference type="EMBL" id="PJJ67982.1"/>
    </source>
</evidence>
<keyword evidence="2" id="KW-1185">Reference proteome</keyword>
<accession>A0A2M9CB37</accession>
<comment type="caution">
    <text evidence="1">The sequence shown here is derived from an EMBL/GenBank/DDBJ whole genome shotgun (WGS) entry which is preliminary data.</text>
</comment>